<dbReference type="RefSeq" id="WP_014400509.1">
    <property type="nucleotide sequence ID" value="NC_017030.1"/>
</dbReference>
<keyword evidence="3" id="KW-1185">Reference proteome</keyword>
<dbReference type="OrthoDB" id="9802752at2"/>
<evidence type="ECO:0000313" key="2">
    <source>
        <dbReference type="EMBL" id="AFE07705.1"/>
    </source>
</evidence>
<dbReference type="AlphaFoldDB" id="H8MT84"/>
<gene>
    <name evidence="2" type="ordered locus">COCOR_07731</name>
</gene>
<dbReference type="KEGG" id="ccx:COCOR_07731"/>
<organism evidence="2 3">
    <name type="scientific">Corallococcus coralloides (strain ATCC 25202 / DSM 2259 / NBRC 100086 / M2)</name>
    <name type="common">Myxococcus coralloides</name>
    <dbReference type="NCBI Taxonomy" id="1144275"/>
    <lineage>
        <taxon>Bacteria</taxon>
        <taxon>Pseudomonadati</taxon>
        <taxon>Myxococcota</taxon>
        <taxon>Myxococcia</taxon>
        <taxon>Myxococcales</taxon>
        <taxon>Cystobacterineae</taxon>
        <taxon>Myxococcaceae</taxon>
        <taxon>Corallococcus</taxon>
    </lineage>
</organism>
<sequence length="144" mass="15589">MSDAQPYDRFCGLARLQELQAKGIAAHGGRVGVRDALGPGATLGAAWTAEEYGAPPEAVPGLMFAVYLLFYIATKQVFVDGNKRISWLAMCEALACMGLEVDATIDEAEALVMAISNNQYKDVEPVFLWVVEHLRELRVGDGQA</sequence>
<reference evidence="2 3" key="1">
    <citation type="journal article" date="2012" name="J. Bacteriol.">
        <title>Complete Genome Sequence of the Fruiting Myxobacterium Corallococcus coralloides DSM 2259.</title>
        <authorList>
            <person name="Huntley S."/>
            <person name="Zhang Y."/>
            <person name="Treuner-Lange A."/>
            <person name="Kneip S."/>
            <person name="Sensen C.W."/>
            <person name="Sogaard-Andersen L."/>
        </authorList>
    </citation>
    <scope>NUCLEOTIDE SEQUENCE [LARGE SCALE GENOMIC DNA]</scope>
    <source>
        <strain evidence="3">ATCC 25202 / DSM 2259 / NBRC 100086 / M2</strain>
    </source>
</reference>
<dbReference type="eggNOG" id="COG3654">
    <property type="taxonomic scope" value="Bacteria"/>
</dbReference>
<dbReference type="Gene3D" id="1.20.120.1870">
    <property type="entry name" value="Fic/DOC protein, Fido domain"/>
    <property type="match status" value="1"/>
</dbReference>
<feature type="domain" description="Fido" evidence="1">
    <location>
        <begin position="59"/>
        <end position="92"/>
    </location>
</feature>
<protein>
    <recommendedName>
        <fullName evidence="1">Fido domain-containing protein</fullName>
    </recommendedName>
</protein>
<dbReference type="InParanoid" id="H8MT84"/>
<reference evidence="3" key="2">
    <citation type="submission" date="2012-03" db="EMBL/GenBank/DDBJ databases">
        <title>Genome sequence of the fruiting myxobacterium Corallococcus coralloides DSM 2259.</title>
        <authorList>
            <person name="Huntley S."/>
            <person name="Zhang Y."/>
            <person name="Treuner-Lange A."/>
            <person name="Sensen C.W."/>
            <person name="Sogaard-Andersen L."/>
        </authorList>
    </citation>
    <scope>NUCLEOTIDE SEQUENCE [LARGE SCALE GENOMIC DNA]</scope>
    <source>
        <strain evidence="3">ATCC 25202 / DSM 2259 / NBRC 100086 / M2</strain>
    </source>
</reference>
<dbReference type="InterPro" id="IPR053737">
    <property type="entry name" value="Type_II_TA_Toxin"/>
</dbReference>
<dbReference type="STRING" id="1144275.COCOR_07731"/>
<evidence type="ECO:0000259" key="1">
    <source>
        <dbReference type="Pfam" id="PF02661"/>
    </source>
</evidence>
<accession>H8MT84</accession>
<evidence type="ECO:0000313" key="3">
    <source>
        <dbReference type="Proteomes" id="UP000007587"/>
    </source>
</evidence>
<name>H8MT84_CORCM</name>
<dbReference type="InterPro" id="IPR003812">
    <property type="entry name" value="Fido"/>
</dbReference>
<proteinExistence type="predicted"/>
<dbReference type="EMBL" id="CP003389">
    <property type="protein sequence ID" value="AFE07705.1"/>
    <property type="molecule type" value="Genomic_DNA"/>
</dbReference>
<dbReference type="HOGENOM" id="CLU_1793227_0_0_7"/>
<dbReference type="Proteomes" id="UP000007587">
    <property type="component" value="Chromosome"/>
</dbReference>
<dbReference type="Pfam" id="PF02661">
    <property type="entry name" value="Fic"/>
    <property type="match status" value="1"/>
</dbReference>